<proteinExistence type="predicted"/>
<evidence type="ECO:0000313" key="1">
    <source>
        <dbReference type="EMBL" id="VDN18567.1"/>
    </source>
</evidence>
<dbReference type="AlphaFoldDB" id="A0A183DRD4"/>
<sequence length="75" mass="8353">MRDIVLKRMVEFAQRNGVEGMALAPWIRFRSSTFLWGAGGGRGGGRDVAPCVRRLWISGLLPFFGSWAPPSMQGW</sequence>
<evidence type="ECO:0000313" key="3">
    <source>
        <dbReference type="WBParaSite" id="GPUH_0001128801-mRNA-1"/>
    </source>
</evidence>
<dbReference type="WBParaSite" id="GPUH_0001128801-mRNA-1">
    <property type="protein sequence ID" value="GPUH_0001128801-mRNA-1"/>
    <property type="gene ID" value="GPUH_0001128801"/>
</dbReference>
<evidence type="ECO:0000313" key="2">
    <source>
        <dbReference type="Proteomes" id="UP000271098"/>
    </source>
</evidence>
<reference evidence="3" key="1">
    <citation type="submission" date="2016-06" db="UniProtKB">
        <authorList>
            <consortium name="WormBaseParasite"/>
        </authorList>
    </citation>
    <scope>IDENTIFICATION</scope>
</reference>
<keyword evidence="2" id="KW-1185">Reference proteome</keyword>
<reference evidence="1 2" key="2">
    <citation type="submission" date="2018-11" db="EMBL/GenBank/DDBJ databases">
        <authorList>
            <consortium name="Pathogen Informatics"/>
        </authorList>
    </citation>
    <scope>NUCLEOTIDE SEQUENCE [LARGE SCALE GENOMIC DNA]</scope>
</reference>
<dbReference type="EMBL" id="UYRT01078457">
    <property type="protein sequence ID" value="VDN18567.1"/>
    <property type="molecule type" value="Genomic_DNA"/>
</dbReference>
<dbReference type="Proteomes" id="UP000271098">
    <property type="component" value="Unassembled WGS sequence"/>
</dbReference>
<accession>A0A183DRD4</accession>
<gene>
    <name evidence="1" type="ORF">GPUH_LOCUS11275</name>
</gene>
<name>A0A183DRD4_9BILA</name>
<organism evidence="3">
    <name type="scientific">Gongylonema pulchrum</name>
    <dbReference type="NCBI Taxonomy" id="637853"/>
    <lineage>
        <taxon>Eukaryota</taxon>
        <taxon>Metazoa</taxon>
        <taxon>Ecdysozoa</taxon>
        <taxon>Nematoda</taxon>
        <taxon>Chromadorea</taxon>
        <taxon>Rhabditida</taxon>
        <taxon>Spirurina</taxon>
        <taxon>Spiruromorpha</taxon>
        <taxon>Spiruroidea</taxon>
        <taxon>Gongylonematidae</taxon>
        <taxon>Gongylonema</taxon>
    </lineage>
</organism>
<protein>
    <submittedName>
        <fullName evidence="3">Uroporphyrinogen_deCOase domain-containing protein</fullName>
    </submittedName>
</protein>